<reference evidence="8" key="1">
    <citation type="submission" date="2022-08" db="UniProtKB">
        <authorList>
            <consortium name="EnsemblMetazoa"/>
        </authorList>
    </citation>
    <scope>IDENTIFICATION</scope>
    <source>
        <strain evidence="8">05x7-T-G4-1.051#20</strain>
    </source>
</reference>
<evidence type="ECO:0000256" key="5">
    <source>
        <dbReference type="ARBA" id="ARBA00022917"/>
    </source>
</evidence>
<dbReference type="EnsemblMetazoa" id="G2709.4">
    <property type="protein sequence ID" value="G2709.4:cds"/>
    <property type="gene ID" value="G2709"/>
</dbReference>
<proteinExistence type="predicted"/>
<organism evidence="8 9">
    <name type="scientific">Magallana gigas</name>
    <name type="common">Pacific oyster</name>
    <name type="synonym">Crassostrea gigas</name>
    <dbReference type="NCBI Taxonomy" id="29159"/>
    <lineage>
        <taxon>Eukaryota</taxon>
        <taxon>Metazoa</taxon>
        <taxon>Spiralia</taxon>
        <taxon>Lophotrochozoa</taxon>
        <taxon>Mollusca</taxon>
        <taxon>Bivalvia</taxon>
        <taxon>Autobranchia</taxon>
        <taxon>Pteriomorphia</taxon>
        <taxon>Ostreida</taxon>
        <taxon>Ostreoidea</taxon>
        <taxon>Ostreidae</taxon>
        <taxon>Magallana</taxon>
    </lineage>
</organism>
<keyword evidence="5" id="KW-0648">Protein biosynthesis</keyword>
<dbReference type="GO" id="GO:0016787">
    <property type="term" value="F:hydrolase activity"/>
    <property type="evidence" value="ECO:0007669"/>
    <property type="project" value="UniProtKB-KW"/>
</dbReference>
<feature type="compositionally biased region" description="Acidic residues" evidence="6">
    <location>
        <begin position="58"/>
        <end position="70"/>
    </location>
</feature>
<feature type="compositionally biased region" description="Basic and acidic residues" evidence="6">
    <location>
        <begin position="470"/>
        <end position="479"/>
    </location>
</feature>
<accession>A0A8W8L8T7</accession>
<dbReference type="Gene3D" id="1.10.8.10">
    <property type="entry name" value="DNA helicase RuvA subunit, C-terminal domain"/>
    <property type="match status" value="1"/>
</dbReference>
<feature type="compositionally biased region" description="Polar residues" evidence="6">
    <location>
        <begin position="203"/>
        <end position="212"/>
    </location>
</feature>
<evidence type="ECO:0000313" key="9">
    <source>
        <dbReference type="Proteomes" id="UP000005408"/>
    </source>
</evidence>
<dbReference type="SUPFAM" id="SSF109732">
    <property type="entry name" value="HBS1-like domain"/>
    <property type="match status" value="1"/>
</dbReference>
<feature type="region of interest" description="Disordered" evidence="6">
    <location>
        <begin position="127"/>
        <end position="152"/>
    </location>
</feature>
<dbReference type="AlphaFoldDB" id="A0A8W8L8T7"/>
<dbReference type="GO" id="GO:0005737">
    <property type="term" value="C:cytoplasm"/>
    <property type="evidence" value="ECO:0007669"/>
    <property type="project" value="UniProtKB-SubCell"/>
</dbReference>
<evidence type="ECO:0000256" key="2">
    <source>
        <dbReference type="ARBA" id="ARBA00022490"/>
    </source>
</evidence>
<dbReference type="InterPro" id="IPR015033">
    <property type="entry name" value="HBS1-like_N"/>
</dbReference>
<dbReference type="GO" id="GO:0006412">
    <property type="term" value="P:translation"/>
    <property type="evidence" value="ECO:0007669"/>
    <property type="project" value="UniProtKB-KW"/>
</dbReference>
<dbReference type="InterPro" id="IPR037189">
    <property type="entry name" value="HBS1-like_N_sf"/>
</dbReference>
<feature type="domain" description="HBS1-like protein N-terminal" evidence="7">
    <location>
        <begin position="56"/>
        <end position="136"/>
    </location>
</feature>
<evidence type="ECO:0000256" key="6">
    <source>
        <dbReference type="SAM" id="MobiDB-lite"/>
    </source>
</evidence>
<feature type="compositionally biased region" description="Basic and acidic residues" evidence="6">
    <location>
        <begin position="524"/>
        <end position="536"/>
    </location>
</feature>
<dbReference type="Pfam" id="PF08938">
    <property type="entry name" value="HBS1_N"/>
    <property type="match status" value="1"/>
</dbReference>
<feature type="compositionally biased region" description="Basic and acidic residues" evidence="6">
    <location>
        <begin position="140"/>
        <end position="149"/>
    </location>
</feature>
<keyword evidence="3" id="KW-0597">Phosphoprotein</keyword>
<protein>
    <recommendedName>
        <fullName evidence="7">HBS1-like protein N-terminal domain-containing protein</fullName>
    </recommendedName>
</protein>
<evidence type="ECO:0000256" key="1">
    <source>
        <dbReference type="ARBA" id="ARBA00004496"/>
    </source>
</evidence>
<feature type="region of interest" description="Disordered" evidence="6">
    <location>
        <begin position="453"/>
        <end position="561"/>
    </location>
</feature>
<evidence type="ECO:0000256" key="4">
    <source>
        <dbReference type="ARBA" id="ARBA00022801"/>
    </source>
</evidence>
<dbReference type="Proteomes" id="UP000005408">
    <property type="component" value="Unassembled WGS sequence"/>
</dbReference>
<evidence type="ECO:0000313" key="8">
    <source>
        <dbReference type="EnsemblMetazoa" id="G2709.4:cds"/>
    </source>
</evidence>
<comment type="subcellular location">
    <subcellularLocation>
        <location evidence="1">Cytoplasm</location>
    </subcellularLocation>
</comment>
<keyword evidence="2" id="KW-0963">Cytoplasm</keyword>
<evidence type="ECO:0000259" key="7">
    <source>
        <dbReference type="Pfam" id="PF08938"/>
    </source>
</evidence>
<name>A0A8W8L8T7_MAGGI</name>
<evidence type="ECO:0000256" key="3">
    <source>
        <dbReference type="ARBA" id="ARBA00022553"/>
    </source>
</evidence>
<sequence length="670" mass="73759">MSRHRNVRTMNYEDEYYDEDEVYGHSYDDSYCVSPATAAQFTFNRERDVNLSSYMEEGIPEEEDESDPEPLSDSGRDNLKLDDVEQAKLNSCKEEIVNVIGDTIPEHIVSQAVVKHQYNIQAALNELLNQSEAPKPQRQPRPDRRANRQDEDDDFDSFLESLEADGGDTSIFSNLTKMSPKILHFGPSQNVVQNNLKTVETLSPEKSNSTANDFCEPARPSSQLAKKHEGAPQTHKGLFQGESTGENKSRLSLAQLAAKRKPSSLAQLALAKKGGSLAQITSEQRTPSVAQPAGQKVSVLDSGVKVLPLAQLATKHKVGTSVEEKKPSLALLAAKQKETSEGTMISKSSGVSLADLAAKETKNQSILGKKGASLTQLLNTSKELHLEKSPKTSLAQLAQKHKQTSNITATVNEKLSKEKSLAQLALKHKNESCTETDVEQKGKGISLAQLASKHKTPLSQSGISLMQVAKQKEERETETKNVSLSDLVKQNKEKSSDSDNPQSKDGQQVTTVSQPSAQGLSLRDLVKERSGNVLKDKSKKIKQLKGNDTQTVDSREDSDVLHEGKTAEDLVIEKLSLDFDALVNITKGPSCFGKVICGRFGSFKNKLKNNDSSSQGPFSYAKQKQITCHHSPEHRVKLVPFDFSTPSPDDIIKEKQKRAFTRPKERNDSK</sequence>
<feature type="region of interest" description="Disordered" evidence="6">
    <location>
        <begin position="58"/>
        <end position="78"/>
    </location>
</feature>
<feature type="compositionally biased region" description="Polar residues" evidence="6">
    <location>
        <begin position="498"/>
        <end position="519"/>
    </location>
</feature>
<keyword evidence="4" id="KW-0378">Hydrolase</keyword>
<keyword evidence="9" id="KW-1185">Reference proteome</keyword>
<feature type="region of interest" description="Disordered" evidence="6">
    <location>
        <begin position="203"/>
        <end position="246"/>
    </location>
</feature>
<feature type="region of interest" description="Disordered" evidence="6">
    <location>
        <begin position="639"/>
        <end position="670"/>
    </location>
</feature>